<keyword evidence="3" id="KW-0999">Mitochondrion inner membrane</keyword>
<evidence type="ECO:0000256" key="5">
    <source>
        <dbReference type="ARBA" id="ARBA00023128"/>
    </source>
</evidence>
<name>A0ABM1K7K5_GEKJA</name>
<dbReference type="InterPro" id="IPR045742">
    <property type="entry name" value="LETM2_N"/>
</dbReference>
<feature type="region of interest" description="Disordered" evidence="8">
    <location>
        <begin position="420"/>
        <end position="496"/>
    </location>
</feature>
<dbReference type="PROSITE" id="PS51257">
    <property type="entry name" value="PROKAR_LIPOPROTEIN"/>
    <property type="match status" value="1"/>
</dbReference>
<dbReference type="Pfam" id="PF19324">
    <property type="entry name" value="LETM2_N"/>
    <property type="match status" value="1"/>
</dbReference>
<evidence type="ECO:0000256" key="6">
    <source>
        <dbReference type="ARBA" id="ARBA00023136"/>
    </source>
</evidence>
<dbReference type="Pfam" id="PF07766">
    <property type="entry name" value="LETM1_RBD"/>
    <property type="match status" value="1"/>
</dbReference>
<evidence type="ECO:0000256" key="9">
    <source>
        <dbReference type="SAM" id="Phobius"/>
    </source>
</evidence>
<dbReference type="GeneID" id="107112997"/>
<protein>
    <submittedName>
        <fullName evidence="12">LETM1 domain-containing protein LETM2, mitochondrial isoform X1</fullName>
    </submittedName>
</protein>
<evidence type="ECO:0000256" key="1">
    <source>
        <dbReference type="ARBA" id="ARBA00004434"/>
    </source>
</evidence>
<keyword evidence="2 9" id="KW-0812">Transmembrane</keyword>
<dbReference type="Proteomes" id="UP000694871">
    <property type="component" value="Unplaced"/>
</dbReference>
<keyword evidence="11" id="KW-1185">Reference proteome</keyword>
<dbReference type="PANTHER" id="PTHR14009:SF7">
    <property type="entry name" value="LETM1 DOMAIN-CONTAINING PROTEIN LETM2, MITOCHONDRIAL"/>
    <property type="match status" value="1"/>
</dbReference>
<evidence type="ECO:0000256" key="2">
    <source>
        <dbReference type="ARBA" id="ARBA00022692"/>
    </source>
</evidence>
<proteinExistence type="predicted"/>
<feature type="domain" description="Letm1 RBD" evidence="10">
    <location>
        <begin position="240"/>
        <end position="456"/>
    </location>
</feature>
<feature type="transmembrane region" description="Helical" evidence="9">
    <location>
        <begin position="194"/>
        <end position="217"/>
    </location>
</feature>
<evidence type="ECO:0000313" key="12">
    <source>
        <dbReference type="RefSeq" id="XP_015269692.1"/>
    </source>
</evidence>
<evidence type="ECO:0000256" key="3">
    <source>
        <dbReference type="ARBA" id="ARBA00022792"/>
    </source>
</evidence>
<accession>A0ABM1K7K5</accession>
<evidence type="ECO:0000259" key="10">
    <source>
        <dbReference type="PROSITE" id="PS51758"/>
    </source>
</evidence>
<evidence type="ECO:0000256" key="8">
    <source>
        <dbReference type="SAM" id="MobiDB-lite"/>
    </source>
</evidence>
<keyword evidence="4 9" id="KW-1133">Transmembrane helix</keyword>
<gene>
    <name evidence="12" type="primary">LETM2</name>
</gene>
<dbReference type="InterPro" id="IPR033122">
    <property type="entry name" value="LETM1-like_RBD"/>
</dbReference>
<dbReference type="InterPro" id="IPR044202">
    <property type="entry name" value="LETM1/MDM38-like"/>
</dbReference>
<dbReference type="PANTHER" id="PTHR14009">
    <property type="entry name" value="LEUCINE ZIPPER-EF-HAND CONTAINING TRANSMEMBRANE PROTEIN"/>
    <property type="match status" value="1"/>
</dbReference>
<comment type="subcellular location">
    <subcellularLocation>
        <location evidence="1">Mitochondrion inner membrane</location>
        <topology evidence="1">Single-pass membrane protein</topology>
    </subcellularLocation>
</comment>
<dbReference type="RefSeq" id="XP_015269692.1">
    <property type="nucleotide sequence ID" value="XM_015414206.1"/>
</dbReference>
<evidence type="ECO:0000256" key="7">
    <source>
        <dbReference type="PROSITE-ProRule" id="PRU01094"/>
    </source>
</evidence>
<sequence length="496" mass="56139">MEGRRDPQDNCHRLDQLQGNMAFYSCNIFFAIARSRGSHLLVHSSCSPFSPSIAVVQLVDSHLNRTYLKDSDCQQLLYSTKQGIGLPLSPTQPIRLLHSSAHRHQEGQDKPQLKQSTVKKDTEVVSVPVKGAEPAVPKKSLRQRIVDELKHYYNGFHLLWIDTKVAARMVWRLLHGQVLTRRERRRLLRTSADLFRLVPFLVFIIVPFMEFLLPVFLKLFPEMLPSTFETQSKKEEKQRKKLSAKLEIAKFLQETIAEMARRNKASTGDATKQFSSYVQKVRHSGQQPSTQEIVQFTKLFEDELTLEHLERPQLVALCKLLELQPIGTNNLLRFQLLLKLRSIKVDDELIAKEGVNGLSVWELQSACRARGMRSLGLTTEQLKEQIKQWLDLHLKENVPPSLLLLSRALYLTEVKPKPIAASSADPLPSKAAEEMGTSENQETLLDSAPRVQGSKSEEFIAQPTEKLPVPQMSADPPASKTKMETSRSSKASANGV</sequence>
<evidence type="ECO:0000256" key="4">
    <source>
        <dbReference type="ARBA" id="ARBA00022989"/>
    </source>
</evidence>
<evidence type="ECO:0000313" key="11">
    <source>
        <dbReference type="Proteomes" id="UP000694871"/>
    </source>
</evidence>
<organism evidence="11 12">
    <name type="scientific">Gekko japonicus</name>
    <name type="common">Schlegel's Japanese gecko</name>
    <dbReference type="NCBI Taxonomy" id="146911"/>
    <lineage>
        <taxon>Eukaryota</taxon>
        <taxon>Metazoa</taxon>
        <taxon>Chordata</taxon>
        <taxon>Craniata</taxon>
        <taxon>Vertebrata</taxon>
        <taxon>Euteleostomi</taxon>
        <taxon>Lepidosauria</taxon>
        <taxon>Squamata</taxon>
        <taxon>Bifurcata</taxon>
        <taxon>Gekkota</taxon>
        <taxon>Gekkonidae</taxon>
        <taxon>Gekkoninae</taxon>
        <taxon>Gekko</taxon>
    </lineage>
</organism>
<reference evidence="12" key="1">
    <citation type="submission" date="2025-08" db="UniProtKB">
        <authorList>
            <consortium name="RefSeq"/>
        </authorList>
    </citation>
    <scope>IDENTIFICATION</scope>
</reference>
<keyword evidence="5 7" id="KW-0496">Mitochondrion</keyword>
<keyword evidence="6 9" id="KW-0472">Membrane</keyword>
<dbReference type="PROSITE" id="PS51758">
    <property type="entry name" value="LETM1_RBD"/>
    <property type="match status" value="1"/>
</dbReference>